<dbReference type="Gene3D" id="3.30.420.10">
    <property type="entry name" value="Ribonuclease H-like superfamily/Ribonuclease H"/>
    <property type="match status" value="1"/>
</dbReference>
<dbReference type="InterPro" id="IPR012337">
    <property type="entry name" value="RNaseH-like_sf"/>
</dbReference>
<reference evidence="1" key="1">
    <citation type="submission" date="2021-02" db="EMBL/GenBank/DDBJ databases">
        <authorList>
            <person name="Dougan E. K."/>
            <person name="Rhodes N."/>
            <person name="Thang M."/>
            <person name="Chan C."/>
        </authorList>
    </citation>
    <scope>NUCLEOTIDE SEQUENCE</scope>
</reference>
<dbReference type="GO" id="GO:0003676">
    <property type="term" value="F:nucleic acid binding"/>
    <property type="evidence" value="ECO:0007669"/>
    <property type="project" value="InterPro"/>
</dbReference>
<dbReference type="PANTHER" id="PTHR19446">
    <property type="entry name" value="REVERSE TRANSCRIPTASES"/>
    <property type="match status" value="1"/>
</dbReference>
<dbReference type="Gene3D" id="3.60.10.10">
    <property type="entry name" value="Endonuclease/exonuclease/phosphatase"/>
    <property type="match status" value="1"/>
</dbReference>
<keyword evidence="2" id="KW-1185">Reference proteome</keyword>
<dbReference type="InterPro" id="IPR036397">
    <property type="entry name" value="RNaseH_sf"/>
</dbReference>
<accession>A0A812PMJ8</accession>
<evidence type="ECO:0000313" key="2">
    <source>
        <dbReference type="Proteomes" id="UP000604046"/>
    </source>
</evidence>
<dbReference type="Proteomes" id="UP000604046">
    <property type="component" value="Unassembled WGS sequence"/>
</dbReference>
<sequence>MPKAQAGKEPGQSSFQTELAAQFIGQVVAYEAQVESTIFYDSTSAASVAQGRANTTSDSPLVPAVATIHTILQNRACRHHQVHVRGHKGNLGNELADSLAKAYLHHDEGTLQQGEAALFQATLSPEFAWLWLPEVPQDIAWPTQNVDGITTPCQSLPLRVPVESPAQWAPSQPGNAEDNCFTVDLQCATYNTLSSRTALQRQCLHHFMRAHHIGVLGLQETRHDCEPVERQAGMWRFSSKPDLGQFGCQLWLDTRRPLGQTADGRPIHWQPQTCSIRFQHPRLLLVSGHIGSVPCLFIVGHAPTAISPMSEITSWWKMLREQTDRHLQGRIPLAFLDANAKFVYQVGEEQPLDANAEALQSFARDLELARTASHQHGKPVHTWTAPNGAKNCIDYLLWPRAWASCLQAQHTTWVDDAHADYDHRLLHIRLHMTLEGSIPKQPWRLDIEAMHTPAGQAAIADIWRALPQMPWEMHIDDHVLAINTYLQGQLAHTFAKPADAPRSPTISGTTWALLHARRGCRRAQRYRRQALAKLTLYSFWVAWRQASRHGDNLRLNGQVTHFKLKGLRMQLALHARDMRHYAARIRDSHKADEAAFARYMFQEARAKGPHELARLIRAILRTGRKYKAPRAAPCIEVDGTPTSDPVLVAQAFGRHFAKAECATAQPLKELQQQQQHVPPTATEPVDLLEVPHLSCLAQAFATAANRRAPGLSGLPPDFYSAQPLAAARAHMPVILKMLSRGQAPTLWTGNLSICMPKPAKDHTSVDGYRAIAMVEVASKATTKALRPFLTKAVAALSLPGTGGTMPGAPMTLAAMTVQSHLQFLRKQKLCGAVIFVDGANAFYAVVRDYVLDSKADSFQQWLSHLPVPDRIRRRLQRRFSQGNLLEEAGLTQAQQDLVQQFLRRTWYTTHVDGRQIFSTQAGTAPGSPVADAIFQVIFASALRELHQDLTEIGATDCIEVSGAGCQAADMPTWMDDMAVLLTCPAEKLELQLSQATALVQAHLRAIGISVNFGRGKFEVLLAVHGKGSQALRQRLLIEQAARIQVGDTSQTIECVASYVHLGTLRQATGSDWDDLARRKYQTDGVFAKVRGRLLNNPHLSWQEKVHMLGSLIMRKFLHGAGTWVLRTKGELARYRAYYMAYVRGATWPLCGHSSKFLDDDAICALNGILRPDQALAIERARTLWQVANGRSAYLRASIVRAGIWLEKAAHDMDTILQALQLPRLPALPQDTSAAETWFATMQRDPADAANVLRRVAKLWLRAACEAAEPARRKVAALGQMQAARVTVLYLYHTQSGNHEALHACPDCGRLVGFNSGYNADFASTCAIMPNAEPPTLQPT</sequence>
<protein>
    <recommendedName>
        <fullName evidence="3">RNase H type-1 domain-containing protein</fullName>
    </recommendedName>
</protein>
<dbReference type="SUPFAM" id="SSF56219">
    <property type="entry name" value="DNase I-like"/>
    <property type="match status" value="1"/>
</dbReference>
<gene>
    <name evidence="1" type="ORF">SNAT2548_LOCUS18997</name>
</gene>
<dbReference type="InterPro" id="IPR036691">
    <property type="entry name" value="Endo/exonu/phosph_ase_sf"/>
</dbReference>
<proteinExistence type="predicted"/>
<dbReference type="OrthoDB" id="439759at2759"/>
<dbReference type="SUPFAM" id="SSF53098">
    <property type="entry name" value="Ribonuclease H-like"/>
    <property type="match status" value="1"/>
</dbReference>
<evidence type="ECO:0000313" key="1">
    <source>
        <dbReference type="EMBL" id="CAE7356617.1"/>
    </source>
</evidence>
<comment type="caution">
    <text evidence="1">The sequence shown here is derived from an EMBL/GenBank/DDBJ whole genome shotgun (WGS) entry which is preliminary data.</text>
</comment>
<evidence type="ECO:0008006" key="3">
    <source>
        <dbReference type="Google" id="ProtNLM"/>
    </source>
</evidence>
<name>A0A812PMJ8_9DINO</name>
<organism evidence="1 2">
    <name type="scientific">Symbiodinium natans</name>
    <dbReference type="NCBI Taxonomy" id="878477"/>
    <lineage>
        <taxon>Eukaryota</taxon>
        <taxon>Sar</taxon>
        <taxon>Alveolata</taxon>
        <taxon>Dinophyceae</taxon>
        <taxon>Suessiales</taxon>
        <taxon>Symbiodiniaceae</taxon>
        <taxon>Symbiodinium</taxon>
    </lineage>
</organism>
<dbReference type="EMBL" id="CAJNDS010002161">
    <property type="protein sequence ID" value="CAE7356617.1"/>
    <property type="molecule type" value="Genomic_DNA"/>
</dbReference>